<dbReference type="GO" id="GO:0004413">
    <property type="term" value="F:homoserine kinase activity"/>
    <property type="evidence" value="ECO:0007669"/>
    <property type="project" value="TreeGrafter"/>
</dbReference>
<keyword evidence="3" id="KW-0808">Transferase</keyword>
<dbReference type="Pfam" id="PF01636">
    <property type="entry name" value="APH"/>
    <property type="match status" value="1"/>
</dbReference>
<dbReference type="Gene3D" id="3.30.200.20">
    <property type="entry name" value="Phosphorylase Kinase, domain 1"/>
    <property type="match status" value="1"/>
</dbReference>
<gene>
    <name evidence="3" type="ORF">SAMN04488085_102336</name>
</gene>
<feature type="domain" description="Aminoglycoside phosphotransferase" evidence="2">
    <location>
        <begin position="41"/>
        <end position="252"/>
    </location>
</feature>
<comment type="similarity">
    <text evidence="1">Belongs to the pseudomonas-type ThrB family.</text>
</comment>
<evidence type="ECO:0000313" key="3">
    <source>
        <dbReference type="EMBL" id="SFK58421.1"/>
    </source>
</evidence>
<evidence type="ECO:0000256" key="1">
    <source>
        <dbReference type="ARBA" id="ARBA00038240"/>
    </source>
</evidence>
<name>A0A1I4AR92_9ACTN</name>
<dbReference type="InterPro" id="IPR002575">
    <property type="entry name" value="Aminoglycoside_PTrfase"/>
</dbReference>
<dbReference type="SUPFAM" id="SSF56112">
    <property type="entry name" value="Protein kinase-like (PK-like)"/>
    <property type="match status" value="1"/>
</dbReference>
<dbReference type="RefSeq" id="WP_091321608.1">
    <property type="nucleotide sequence ID" value="NZ_FOSW01000002.1"/>
</dbReference>
<dbReference type="InterPro" id="IPR050249">
    <property type="entry name" value="Pseudomonas-type_ThrB"/>
</dbReference>
<organism evidence="3 4">
    <name type="scientific">Geodermatophilus ruber</name>
    <dbReference type="NCBI Taxonomy" id="504800"/>
    <lineage>
        <taxon>Bacteria</taxon>
        <taxon>Bacillati</taxon>
        <taxon>Actinomycetota</taxon>
        <taxon>Actinomycetes</taxon>
        <taxon>Geodermatophilales</taxon>
        <taxon>Geodermatophilaceae</taxon>
        <taxon>Geodermatophilus</taxon>
    </lineage>
</organism>
<protein>
    <submittedName>
        <fullName evidence="3">Homoserine kinase type II</fullName>
    </submittedName>
</protein>
<dbReference type="InParanoid" id="A0A1I4AR92"/>
<dbReference type="Proteomes" id="UP000199152">
    <property type="component" value="Unassembled WGS sequence"/>
</dbReference>
<dbReference type="InterPro" id="IPR011009">
    <property type="entry name" value="Kinase-like_dom_sf"/>
</dbReference>
<reference evidence="3 4" key="1">
    <citation type="submission" date="2016-10" db="EMBL/GenBank/DDBJ databases">
        <authorList>
            <person name="de Groot N.N."/>
        </authorList>
    </citation>
    <scope>NUCLEOTIDE SEQUENCE [LARGE SCALE GENOMIC DNA]</scope>
    <source>
        <strain evidence="3 4">DSM 45317</strain>
    </source>
</reference>
<dbReference type="Gene3D" id="3.90.1200.10">
    <property type="match status" value="1"/>
</dbReference>
<dbReference type="PANTHER" id="PTHR21064">
    <property type="entry name" value="AMINOGLYCOSIDE PHOSPHOTRANSFERASE DOMAIN-CONTAINING PROTEIN-RELATED"/>
    <property type="match status" value="1"/>
</dbReference>
<evidence type="ECO:0000259" key="2">
    <source>
        <dbReference type="Pfam" id="PF01636"/>
    </source>
</evidence>
<dbReference type="GO" id="GO:0009088">
    <property type="term" value="P:threonine biosynthetic process"/>
    <property type="evidence" value="ECO:0007669"/>
    <property type="project" value="TreeGrafter"/>
</dbReference>
<keyword evidence="4" id="KW-1185">Reference proteome</keyword>
<evidence type="ECO:0000313" key="4">
    <source>
        <dbReference type="Proteomes" id="UP000199152"/>
    </source>
</evidence>
<dbReference type="STRING" id="504800.SAMN04488085_102336"/>
<keyword evidence="3" id="KW-0418">Kinase</keyword>
<sequence>MTVPAGPVRDRAGQALPLTELAGLWPLGGWHSVGPVPGGKNEHLRVVTGAGVHYLRRSYRSKPREELHAQLRLMRLLRDRGFPAPEVLPTSTGTEVAELSGRWWIATRGIEGTRFDDASPAHLRALGRTLARYHRVVADQPAAVAEPPVLAELRRRVGEEGMDPALRDRAAHLVEGLTALAPELPRVVVHGGARRGSLVFAGEEVVGVLDFDSAHPDVRVLDLAVAVHDVGKVYTRLGEADHKVALDLDRVAELLAAYRAQAPLTAAEIEALPLLLEAKRLKRGLGRRVRQREGEALSANDHAKIRLEDARLAWLDQHRRALTAACRRILA</sequence>
<dbReference type="OrthoDB" id="236897at2"/>
<dbReference type="EMBL" id="FOSW01000002">
    <property type="protein sequence ID" value="SFK58421.1"/>
    <property type="molecule type" value="Genomic_DNA"/>
</dbReference>
<dbReference type="PANTHER" id="PTHR21064:SF6">
    <property type="entry name" value="AMINOGLYCOSIDE PHOSPHOTRANSFERASE DOMAIN-CONTAINING PROTEIN"/>
    <property type="match status" value="1"/>
</dbReference>
<dbReference type="AlphaFoldDB" id="A0A1I4AR92"/>
<proteinExistence type="inferred from homology"/>
<accession>A0A1I4AR92</accession>